<accession>A0ABS6E325</accession>
<name>A0ABS6E325_9FIRM</name>
<dbReference type="RefSeq" id="WP_216516332.1">
    <property type="nucleotide sequence ID" value="NZ_JAHLPM010000001.1"/>
</dbReference>
<sequence>MNNEYNYYLYSNSYHMRNSSCHCRKNHEKFCWVTVPYCKPIVSKCVTCPTGPTGPAGPTGPQGPRGVTGATGATGPQGPQGIQGPTGPTGPTGPSPTETHGFAANTTGSAISVVFGGTTIPLPNSQILSPDIVANESNTEFTVNTAGLYYISYNIHLTTGLLVGSRISINNSPFAPSVISPIETALTSFNSDFMINLSAGSVIKLELFGTLAVATLQSGSGATLSITCIS</sequence>
<dbReference type="Pfam" id="PF18573">
    <property type="entry name" value="BclA_C"/>
    <property type="match status" value="1"/>
</dbReference>
<feature type="domain" description="BclA C-terminal" evidence="4">
    <location>
        <begin position="102"/>
        <end position="229"/>
    </location>
</feature>
<reference evidence="5 6" key="1">
    <citation type="submission" date="2021-06" db="EMBL/GenBank/DDBJ databases">
        <authorList>
            <person name="Sun Q."/>
            <person name="Li D."/>
        </authorList>
    </citation>
    <scope>NUCLEOTIDE SEQUENCE [LARGE SCALE GENOMIC DNA]</scope>
    <source>
        <strain evidence="5 6">MSJ-40</strain>
    </source>
</reference>
<keyword evidence="2" id="KW-0964">Secreted</keyword>
<evidence type="ECO:0000259" key="4">
    <source>
        <dbReference type="Pfam" id="PF18573"/>
    </source>
</evidence>
<dbReference type="EMBL" id="JAHLPM010000001">
    <property type="protein sequence ID" value="MBU5436840.1"/>
    <property type="molecule type" value="Genomic_DNA"/>
</dbReference>
<feature type="region of interest" description="Disordered" evidence="3">
    <location>
        <begin position="53"/>
        <end position="103"/>
    </location>
</feature>
<dbReference type="PANTHER" id="PTHR15427:SF33">
    <property type="entry name" value="COLLAGEN IV NC1 DOMAIN-CONTAINING PROTEIN"/>
    <property type="match status" value="1"/>
</dbReference>
<comment type="subcellular location">
    <subcellularLocation>
        <location evidence="1">Secreted</location>
    </subcellularLocation>
</comment>
<feature type="compositionally biased region" description="Low complexity" evidence="3">
    <location>
        <begin position="62"/>
        <end position="86"/>
    </location>
</feature>
<evidence type="ECO:0000256" key="3">
    <source>
        <dbReference type="SAM" id="MobiDB-lite"/>
    </source>
</evidence>
<protein>
    <recommendedName>
        <fullName evidence="4">BclA C-terminal domain-containing protein</fullName>
    </recommendedName>
</protein>
<evidence type="ECO:0000256" key="1">
    <source>
        <dbReference type="ARBA" id="ARBA00004613"/>
    </source>
</evidence>
<dbReference type="InterPro" id="IPR008160">
    <property type="entry name" value="Collagen"/>
</dbReference>
<dbReference type="InterPro" id="IPR041415">
    <property type="entry name" value="BclA_C"/>
</dbReference>
<dbReference type="PANTHER" id="PTHR15427">
    <property type="entry name" value="EMILIN ELASTIN MICROFIBRIL INTERFACE-LOCATED PROTEIN ELASTIN MICROFIBRIL INTERFACER"/>
    <property type="match status" value="1"/>
</dbReference>
<organism evidence="5 6">
    <name type="scientific">Tissierella simiarum</name>
    <dbReference type="NCBI Taxonomy" id="2841534"/>
    <lineage>
        <taxon>Bacteria</taxon>
        <taxon>Bacillati</taxon>
        <taxon>Bacillota</taxon>
        <taxon>Tissierellia</taxon>
        <taxon>Tissierellales</taxon>
        <taxon>Tissierellaceae</taxon>
        <taxon>Tissierella</taxon>
    </lineage>
</organism>
<evidence type="ECO:0000313" key="5">
    <source>
        <dbReference type="EMBL" id="MBU5436840.1"/>
    </source>
</evidence>
<proteinExistence type="predicted"/>
<keyword evidence="6" id="KW-1185">Reference proteome</keyword>
<dbReference type="Pfam" id="PF01391">
    <property type="entry name" value="Collagen"/>
    <property type="match status" value="1"/>
</dbReference>
<evidence type="ECO:0000313" key="6">
    <source>
        <dbReference type="Proteomes" id="UP000749471"/>
    </source>
</evidence>
<comment type="caution">
    <text evidence="5">The sequence shown here is derived from an EMBL/GenBank/DDBJ whole genome shotgun (WGS) entry which is preliminary data.</text>
</comment>
<evidence type="ECO:0000256" key="2">
    <source>
        <dbReference type="ARBA" id="ARBA00022525"/>
    </source>
</evidence>
<gene>
    <name evidence="5" type="ORF">KQI42_02400</name>
</gene>
<dbReference type="Proteomes" id="UP000749471">
    <property type="component" value="Unassembled WGS sequence"/>
</dbReference>
<dbReference type="InterPro" id="IPR050392">
    <property type="entry name" value="Collagen/C1q_domain"/>
</dbReference>